<sequence>MSSIRAVVRSLAVALTFAVAAAPAVAMAEGKSAPAGEKGGEHGKHKGDRKREEIQFPVTAQKFQEMVEKRLTKSRDRLNHMMEKRNVPEATRAQVRKELDAGAAAIREAAKKAGADGTVTREEAKQVKDLAKDLKNKAKAKLGISKEKRGTQA</sequence>
<keyword evidence="2" id="KW-0732">Signal</keyword>
<feature type="region of interest" description="Disordered" evidence="1">
    <location>
        <begin position="130"/>
        <end position="153"/>
    </location>
</feature>
<proteinExistence type="predicted"/>
<feature type="region of interest" description="Disordered" evidence="1">
    <location>
        <begin position="26"/>
        <end position="55"/>
    </location>
</feature>
<dbReference type="RefSeq" id="WP_044238310.1">
    <property type="nucleotide sequence ID" value="NZ_ASRX01000011.1"/>
</dbReference>
<organism evidence="3 4">
    <name type="scientific">Chondromyces apiculatus DSM 436</name>
    <dbReference type="NCBI Taxonomy" id="1192034"/>
    <lineage>
        <taxon>Bacteria</taxon>
        <taxon>Pseudomonadati</taxon>
        <taxon>Myxococcota</taxon>
        <taxon>Polyangia</taxon>
        <taxon>Polyangiales</taxon>
        <taxon>Polyangiaceae</taxon>
        <taxon>Chondromyces</taxon>
    </lineage>
</organism>
<dbReference type="EMBL" id="ASRX01000011">
    <property type="protein sequence ID" value="EYF07236.1"/>
    <property type="molecule type" value="Genomic_DNA"/>
</dbReference>
<accession>A0A017TF55</accession>
<evidence type="ECO:0000313" key="3">
    <source>
        <dbReference type="EMBL" id="EYF07236.1"/>
    </source>
</evidence>
<evidence type="ECO:0000256" key="1">
    <source>
        <dbReference type="SAM" id="MobiDB-lite"/>
    </source>
</evidence>
<evidence type="ECO:0000313" key="4">
    <source>
        <dbReference type="Proteomes" id="UP000019678"/>
    </source>
</evidence>
<evidence type="ECO:0000256" key="2">
    <source>
        <dbReference type="SAM" id="SignalP"/>
    </source>
</evidence>
<dbReference type="Proteomes" id="UP000019678">
    <property type="component" value="Unassembled WGS sequence"/>
</dbReference>
<dbReference type="AlphaFoldDB" id="A0A017TF55"/>
<dbReference type="OrthoDB" id="5524533at2"/>
<feature type="compositionally biased region" description="Basic and acidic residues" evidence="1">
    <location>
        <begin position="144"/>
        <end position="153"/>
    </location>
</feature>
<reference evidence="3 4" key="1">
    <citation type="submission" date="2013-05" db="EMBL/GenBank/DDBJ databases">
        <title>Genome assembly of Chondromyces apiculatus DSM 436.</title>
        <authorList>
            <person name="Sharma G."/>
            <person name="Khatri I."/>
            <person name="Kaur C."/>
            <person name="Mayilraj S."/>
            <person name="Subramanian S."/>
        </authorList>
    </citation>
    <scope>NUCLEOTIDE SEQUENCE [LARGE SCALE GENOMIC DNA]</scope>
    <source>
        <strain evidence="3 4">DSM 436</strain>
    </source>
</reference>
<gene>
    <name evidence="3" type="ORF">CAP_0715</name>
</gene>
<name>A0A017TF55_9BACT</name>
<comment type="caution">
    <text evidence="3">The sequence shown here is derived from an EMBL/GenBank/DDBJ whole genome shotgun (WGS) entry which is preliminary data.</text>
</comment>
<feature type="chain" id="PRO_5001497216" evidence="2">
    <location>
        <begin position="29"/>
        <end position="153"/>
    </location>
</feature>
<keyword evidence="4" id="KW-1185">Reference proteome</keyword>
<protein>
    <submittedName>
        <fullName evidence="3">Uncharacterized protein</fullName>
    </submittedName>
</protein>
<feature type="signal peptide" evidence="2">
    <location>
        <begin position="1"/>
        <end position="28"/>
    </location>
</feature>